<keyword evidence="3" id="KW-1185">Reference proteome</keyword>
<proteinExistence type="predicted"/>
<feature type="compositionally biased region" description="Basic and acidic residues" evidence="1">
    <location>
        <begin position="290"/>
        <end position="315"/>
    </location>
</feature>
<organism evidence="2 3">
    <name type="scientific">Haloterrigena salifodinae</name>
    <dbReference type="NCBI Taxonomy" id="2675099"/>
    <lineage>
        <taxon>Archaea</taxon>
        <taxon>Methanobacteriati</taxon>
        <taxon>Methanobacteriota</taxon>
        <taxon>Stenosarchaea group</taxon>
        <taxon>Halobacteria</taxon>
        <taxon>Halobacteriales</taxon>
        <taxon>Natrialbaceae</taxon>
        <taxon>Haloterrigena</taxon>
    </lineage>
</organism>
<dbReference type="KEGG" id="hsal:JMJ58_17030"/>
<dbReference type="GeneID" id="62876864"/>
<feature type="region of interest" description="Disordered" evidence="1">
    <location>
        <begin position="237"/>
        <end position="328"/>
    </location>
</feature>
<evidence type="ECO:0000313" key="2">
    <source>
        <dbReference type="EMBL" id="QRV14617.1"/>
    </source>
</evidence>
<accession>A0A8T8DZ16</accession>
<dbReference type="Proteomes" id="UP000637819">
    <property type="component" value="Chromosome"/>
</dbReference>
<reference evidence="2 3" key="1">
    <citation type="submission" date="2021-01" db="EMBL/GenBank/DDBJ databases">
        <title>Genome Sequence and Methylation Pattern of Haloterrigena salifodinae BOL5-1, An Extremely Halophilic Archaeon from a Bolivian Salt Mine.</title>
        <authorList>
            <person name="DasSarma P."/>
            <person name="Anton B.P."/>
            <person name="DasSarma S.L."/>
            <person name="von Ehrenheim H.A.L."/>
            <person name="Martinez F.L."/>
            <person name="Guzman D."/>
            <person name="Roberts R.J."/>
            <person name="DasSarma S."/>
        </authorList>
    </citation>
    <scope>NUCLEOTIDE SEQUENCE [LARGE SCALE GENOMIC DNA]</scope>
    <source>
        <strain evidence="2 3">BOL5-1</strain>
    </source>
</reference>
<dbReference type="OrthoDB" id="214278at2157"/>
<sequence length="328" mass="36305">MSDDAADAGETFDALLDEAADSLENLDEYLGDVENIDELDDSTLETILGDVETLVNVVRETEELLEAIDLSELPEAVDGDDLLEAIEVGDVPEVLADEDQGATDLVNFTQLFRAINLLNAWDATDLTDLWQEKRELQDAVDELEDGEDAGMVEDAISDIAGGGDGEGGLIGGDDDDLIEMDAGDAKQALGDIDVASDPEAYQIAIQEQALKGIDAFRSALLETHEKFEQLYEMNREKMRRKDTSTNSRNPTAAATIPTERRDLGSSARYSTVPQDVKLSTAPSRKRIYGRRFEIEREKQRRRESNGQADQQRRENDDSETQQQRATNE</sequence>
<evidence type="ECO:0000256" key="1">
    <source>
        <dbReference type="SAM" id="MobiDB-lite"/>
    </source>
</evidence>
<protein>
    <submittedName>
        <fullName evidence="2">Uncharacterized protein</fullName>
    </submittedName>
</protein>
<evidence type="ECO:0000313" key="3">
    <source>
        <dbReference type="Proteomes" id="UP000637819"/>
    </source>
</evidence>
<gene>
    <name evidence="2" type="ORF">JMJ58_17030</name>
</gene>
<dbReference type="EMBL" id="CP069188">
    <property type="protein sequence ID" value="QRV14617.1"/>
    <property type="molecule type" value="Genomic_DNA"/>
</dbReference>
<dbReference type="RefSeq" id="WP_204747358.1">
    <property type="nucleotide sequence ID" value="NZ_CP069188.1"/>
</dbReference>
<name>A0A8T8DZ16_9EURY</name>
<dbReference type="AlphaFoldDB" id="A0A8T8DZ16"/>